<dbReference type="Proteomes" id="UP000076837">
    <property type="component" value="Unassembled WGS sequence"/>
</dbReference>
<evidence type="ECO:0000313" key="2">
    <source>
        <dbReference type="Proteomes" id="UP000076837"/>
    </source>
</evidence>
<reference evidence="1 2" key="1">
    <citation type="journal article" date="2016" name="Sci. Rep.">
        <title>Draft genome sequencing and secretome analysis of fungal phytopathogen Ascochyta rabiei provides insight into the necrotrophic effector repertoire.</title>
        <authorList>
            <person name="Verma S."/>
            <person name="Gazara R.K."/>
            <person name="Nizam S."/>
            <person name="Parween S."/>
            <person name="Chattopadhyay D."/>
            <person name="Verma P.K."/>
        </authorList>
    </citation>
    <scope>NUCLEOTIDE SEQUENCE [LARGE SCALE GENOMIC DNA]</scope>
    <source>
        <strain evidence="1 2">ArDII</strain>
    </source>
</reference>
<accession>A0A162WPF6</accession>
<gene>
    <name evidence="1" type="ORF">ST47_g9723</name>
</gene>
<dbReference type="EMBL" id="JYNV01000302">
    <property type="protein sequence ID" value="KZM19144.1"/>
    <property type="molecule type" value="Genomic_DNA"/>
</dbReference>
<proteinExistence type="predicted"/>
<name>A0A162WPF6_DIDRA</name>
<dbReference type="AlphaFoldDB" id="A0A162WPF6"/>
<evidence type="ECO:0000313" key="1">
    <source>
        <dbReference type="EMBL" id="KZM19144.1"/>
    </source>
</evidence>
<sequence>MRFTSITFGITALLAAFVAAAPTPNGDVAKRMPTPEEFDALSTVQKREVYRAWYRATNIIAASDDD</sequence>
<comment type="caution">
    <text evidence="1">The sequence shown here is derived from an EMBL/GenBank/DDBJ whole genome shotgun (WGS) entry which is preliminary data.</text>
</comment>
<organism evidence="1 2">
    <name type="scientific">Didymella rabiei</name>
    <name type="common">Chickpea ascochyta blight fungus</name>
    <name type="synonym">Mycosphaerella rabiei</name>
    <dbReference type="NCBI Taxonomy" id="5454"/>
    <lineage>
        <taxon>Eukaryota</taxon>
        <taxon>Fungi</taxon>
        <taxon>Dikarya</taxon>
        <taxon>Ascomycota</taxon>
        <taxon>Pezizomycotina</taxon>
        <taxon>Dothideomycetes</taxon>
        <taxon>Pleosporomycetidae</taxon>
        <taxon>Pleosporales</taxon>
        <taxon>Pleosporineae</taxon>
        <taxon>Didymellaceae</taxon>
        <taxon>Ascochyta</taxon>
    </lineage>
</organism>
<keyword evidence="2" id="KW-1185">Reference proteome</keyword>
<protein>
    <submittedName>
        <fullName evidence="1">Uncharacterized protein</fullName>
    </submittedName>
</protein>
<dbReference type="OrthoDB" id="3762068at2759"/>